<accession>A0A2U1J7R0</accession>
<evidence type="ECO:0000313" key="2">
    <source>
        <dbReference type="Proteomes" id="UP000245591"/>
    </source>
</evidence>
<comment type="caution">
    <text evidence="1">The sequence shown here is derived from an EMBL/GenBank/DDBJ whole genome shotgun (WGS) entry which is preliminary data.</text>
</comment>
<dbReference type="Proteomes" id="UP000245591">
    <property type="component" value="Unassembled WGS sequence"/>
</dbReference>
<reference evidence="1 2" key="1">
    <citation type="journal article" date="2018" name="MBio">
        <title>Comparative Genomics Reveals the Core Gene Toolbox for the Fungus-Insect Symbiosis.</title>
        <authorList>
            <person name="Wang Y."/>
            <person name="Stata M."/>
            <person name="Wang W."/>
            <person name="Stajich J.E."/>
            <person name="White M.M."/>
            <person name="Moncalvo J.M."/>
        </authorList>
    </citation>
    <scope>NUCLEOTIDE SEQUENCE [LARGE SCALE GENOMIC DNA]</scope>
    <source>
        <strain evidence="1 2">AUS-126-30</strain>
    </source>
</reference>
<dbReference type="AlphaFoldDB" id="A0A2U1J7R0"/>
<dbReference type="EMBL" id="MBFU01000225">
    <property type="protein sequence ID" value="PWA01117.1"/>
    <property type="molecule type" value="Genomic_DNA"/>
</dbReference>
<gene>
    <name evidence="1" type="ORF">BB558_002804</name>
</gene>
<protein>
    <submittedName>
        <fullName evidence="1">Uncharacterized protein</fullName>
    </submittedName>
</protein>
<feature type="non-terminal residue" evidence="1">
    <location>
        <position position="109"/>
    </location>
</feature>
<keyword evidence="2" id="KW-1185">Reference proteome</keyword>
<evidence type="ECO:0000313" key="1">
    <source>
        <dbReference type="EMBL" id="PWA01117.1"/>
    </source>
</evidence>
<proteinExistence type="predicted"/>
<sequence>MNKKQKALLDTDGFYQRSTSIIDLEYLDVQPISKDLSEESEEEDSFYNSLDKKLATDFKVTQPTIENMIDQSITGIIDKLVKTYFVKVRKSEQLAKEIKTLLVPEVVLT</sequence>
<name>A0A2U1J7R0_SMIAN</name>
<organism evidence="1 2">
    <name type="scientific">Smittium angustum</name>
    <dbReference type="NCBI Taxonomy" id="133377"/>
    <lineage>
        <taxon>Eukaryota</taxon>
        <taxon>Fungi</taxon>
        <taxon>Fungi incertae sedis</taxon>
        <taxon>Zoopagomycota</taxon>
        <taxon>Kickxellomycotina</taxon>
        <taxon>Harpellomycetes</taxon>
        <taxon>Harpellales</taxon>
        <taxon>Legeriomycetaceae</taxon>
        <taxon>Smittium</taxon>
    </lineage>
</organism>